<evidence type="ECO:0008006" key="4">
    <source>
        <dbReference type="Google" id="ProtNLM"/>
    </source>
</evidence>
<reference evidence="2 3" key="1">
    <citation type="journal article" date="2019" name="Nat. Ecol. Evol.">
        <title>Megaphylogeny resolves global patterns of mushroom evolution.</title>
        <authorList>
            <person name="Varga T."/>
            <person name="Krizsan K."/>
            <person name="Foldi C."/>
            <person name="Dima B."/>
            <person name="Sanchez-Garcia M."/>
            <person name="Sanchez-Ramirez S."/>
            <person name="Szollosi G.J."/>
            <person name="Szarkandi J.G."/>
            <person name="Papp V."/>
            <person name="Albert L."/>
            <person name="Andreopoulos W."/>
            <person name="Angelini C."/>
            <person name="Antonin V."/>
            <person name="Barry K.W."/>
            <person name="Bougher N.L."/>
            <person name="Buchanan P."/>
            <person name="Buyck B."/>
            <person name="Bense V."/>
            <person name="Catcheside P."/>
            <person name="Chovatia M."/>
            <person name="Cooper J."/>
            <person name="Damon W."/>
            <person name="Desjardin D."/>
            <person name="Finy P."/>
            <person name="Geml J."/>
            <person name="Haridas S."/>
            <person name="Hughes K."/>
            <person name="Justo A."/>
            <person name="Karasinski D."/>
            <person name="Kautmanova I."/>
            <person name="Kiss B."/>
            <person name="Kocsube S."/>
            <person name="Kotiranta H."/>
            <person name="LaButti K.M."/>
            <person name="Lechner B.E."/>
            <person name="Liimatainen K."/>
            <person name="Lipzen A."/>
            <person name="Lukacs Z."/>
            <person name="Mihaltcheva S."/>
            <person name="Morgado L.N."/>
            <person name="Niskanen T."/>
            <person name="Noordeloos M.E."/>
            <person name="Ohm R.A."/>
            <person name="Ortiz-Santana B."/>
            <person name="Ovrebo C."/>
            <person name="Racz N."/>
            <person name="Riley R."/>
            <person name="Savchenko A."/>
            <person name="Shiryaev A."/>
            <person name="Soop K."/>
            <person name="Spirin V."/>
            <person name="Szebenyi C."/>
            <person name="Tomsovsky M."/>
            <person name="Tulloss R.E."/>
            <person name="Uehling J."/>
            <person name="Grigoriev I.V."/>
            <person name="Vagvolgyi C."/>
            <person name="Papp T."/>
            <person name="Martin F.M."/>
            <person name="Miettinen O."/>
            <person name="Hibbett D.S."/>
            <person name="Nagy L.G."/>
        </authorList>
    </citation>
    <scope>NUCLEOTIDE SEQUENCE [LARGE SCALE GENOMIC DNA]</scope>
    <source>
        <strain evidence="2 3">FP101781</strain>
    </source>
</reference>
<evidence type="ECO:0000256" key="1">
    <source>
        <dbReference type="SAM" id="MobiDB-lite"/>
    </source>
</evidence>
<name>A0A4Y7SC82_COPMI</name>
<accession>A0A4Y7SC82</accession>
<organism evidence="2 3">
    <name type="scientific">Coprinellus micaceus</name>
    <name type="common">Glistening ink-cap mushroom</name>
    <name type="synonym">Coprinus micaceus</name>
    <dbReference type="NCBI Taxonomy" id="71717"/>
    <lineage>
        <taxon>Eukaryota</taxon>
        <taxon>Fungi</taxon>
        <taxon>Dikarya</taxon>
        <taxon>Basidiomycota</taxon>
        <taxon>Agaricomycotina</taxon>
        <taxon>Agaricomycetes</taxon>
        <taxon>Agaricomycetidae</taxon>
        <taxon>Agaricales</taxon>
        <taxon>Agaricineae</taxon>
        <taxon>Psathyrellaceae</taxon>
        <taxon>Coprinellus</taxon>
    </lineage>
</organism>
<comment type="caution">
    <text evidence="2">The sequence shown here is derived from an EMBL/GenBank/DDBJ whole genome shotgun (WGS) entry which is preliminary data.</text>
</comment>
<keyword evidence="3" id="KW-1185">Reference proteome</keyword>
<dbReference type="EMBL" id="QPFP01000205">
    <property type="protein sequence ID" value="TEB19170.1"/>
    <property type="molecule type" value="Genomic_DNA"/>
</dbReference>
<feature type="region of interest" description="Disordered" evidence="1">
    <location>
        <begin position="106"/>
        <end position="126"/>
    </location>
</feature>
<sequence length="467" mass="52590">MDRLSPELVLEIFDLAVHSGDESYPGFLARVPQQDGEELSRRFFKCDEYPKFVAGIAAHETNTTSPVHLGHVCQHWREVVFGCVPLLELWLEKSGEQLLKEYREEYREYDDEEEEGTDEGTREEAEGKRIVEMLELVATHKRTPVAPSQSSREPPSLGAGVPVSQNQIGLQMELLASGVCDPPRTGLRKHIPCDRLSALTLHNVTINFYDELLQLLPKLEALRRFAISLGVSQERYEHRAKRPAITLPSLQQLVIVAHCNLCNNNVLSLLDLPSLTDLSVHTSSCHRSVKLNLQACLDKWKPQLRRLALRDEKAGVFEDSYSSLLHHCALRAVSDLRLGGVVTEKLLHALTPRDGSTVTLLPALERVHFEAVLSNSTPDFCPLTQLVLARSNSALPARLQSVYAGFERVEDIEAENAFWDLSEAKNPSLGKVVKRFIWIGTGPWKLDREFMCSDFSLIQGWEGRAFR</sequence>
<dbReference type="Proteomes" id="UP000298030">
    <property type="component" value="Unassembled WGS sequence"/>
</dbReference>
<protein>
    <recommendedName>
        <fullName evidence="4">F-box domain-containing protein</fullName>
    </recommendedName>
</protein>
<dbReference type="STRING" id="71717.A0A4Y7SC82"/>
<gene>
    <name evidence="2" type="ORF">FA13DRAFT_1719104</name>
</gene>
<dbReference type="AlphaFoldDB" id="A0A4Y7SC82"/>
<proteinExistence type="predicted"/>
<feature type="compositionally biased region" description="Acidic residues" evidence="1">
    <location>
        <begin position="107"/>
        <end position="118"/>
    </location>
</feature>
<evidence type="ECO:0000313" key="2">
    <source>
        <dbReference type="EMBL" id="TEB19170.1"/>
    </source>
</evidence>
<evidence type="ECO:0000313" key="3">
    <source>
        <dbReference type="Proteomes" id="UP000298030"/>
    </source>
</evidence>